<dbReference type="SMART" id="SM00354">
    <property type="entry name" value="HTH_LACI"/>
    <property type="match status" value="1"/>
</dbReference>
<gene>
    <name evidence="5" type="ORF">KDY119_02985</name>
</gene>
<dbReference type="InterPro" id="IPR010982">
    <property type="entry name" value="Lambda_DNA-bd_dom_sf"/>
</dbReference>
<evidence type="ECO:0000313" key="6">
    <source>
        <dbReference type="Proteomes" id="UP000326702"/>
    </source>
</evidence>
<dbReference type="CDD" id="cd06267">
    <property type="entry name" value="PBP1_LacI_sugar_binding-like"/>
    <property type="match status" value="1"/>
</dbReference>
<dbReference type="Proteomes" id="UP000326702">
    <property type="component" value="Chromosome"/>
</dbReference>
<keyword evidence="3" id="KW-0804">Transcription</keyword>
<dbReference type="CDD" id="cd01392">
    <property type="entry name" value="HTH_LacI"/>
    <property type="match status" value="1"/>
</dbReference>
<keyword evidence="2" id="KW-0238">DNA-binding</keyword>
<dbReference type="RefSeq" id="WP_036947349.1">
    <property type="nucleotide sequence ID" value="NZ_BAABIH010000008.1"/>
</dbReference>
<dbReference type="Pfam" id="PF00356">
    <property type="entry name" value="LacI"/>
    <property type="match status" value="1"/>
</dbReference>
<dbReference type="SUPFAM" id="SSF47413">
    <property type="entry name" value="lambda repressor-like DNA-binding domains"/>
    <property type="match status" value="1"/>
</dbReference>
<dbReference type="PROSITE" id="PS00356">
    <property type="entry name" value="HTH_LACI_1"/>
    <property type="match status" value="1"/>
</dbReference>
<dbReference type="OrthoDB" id="3258243at2"/>
<feature type="domain" description="HTH lacI-type" evidence="4">
    <location>
        <begin position="2"/>
        <end position="56"/>
    </location>
</feature>
<reference evidence="5 6" key="1">
    <citation type="submission" date="2019-10" db="EMBL/GenBank/DDBJ databases">
        <title>Genome sequence of Luteimicrobium xylanilyticum HY-24.</title>
        <authorList>
            <person name="Kim D.Y."/>
            <person name="Park H.-Y."/>
        </authorList>
    </citation>
    <scope>NUCLEOTIDE SEQUENCE [LARGE SCALE GENOMIC DNA]</scope>
    <source>
        <strain evidence="5 6">HY-24</strain>
    </source>
</reference>
<name>A0A5P9QDC2_9MICO</name>
<dbReference type="AlphaFoldDB" id="A0A5P9QDC2"/>
<dbReference type="Gene3D" id="1.10.260.40">
    <property type="entry name" value="lambda repressor-like DNA-binding domains"/>
    <property type="match status" value="1"/>
</dbReference>
<evidence type="ECO:0000256" key="1">
    <source>
        <dbReference type="ARBA" id="ARBA00023015"/>
    </source>
</evidence>
<accession>A0A5P9QDC2</accession>
<dbReference type="PANTHER" id="PTHR30146:SF109">
    <property type="entry name" value="HTH-TYPE TRANSCRIPTIONAL REGULATOR GALS"/>
    <property type="match status" value="1"/>
</dbReference>
<dbReference type="Pfam" id="PF13377">
    <property type="entry name" value="Peripla_BP_3"/>
    <property type="match status" value="1"/>
</dbReference>
<dbReference type="InterPro" id="IPR046335">
    <property type="entry name" value="LacI/GalR-like_sensor"/>
</dbReference>
<proteinExistence type="predicted"/>
<dbReference type="PROSITE" id="PS50932">
    <property type="entry name" value="HTH_LACI_2"/>
    <property type="match status" value="1"/>
</dbReference>
<dbReference type="InterPro" id="IPR028082">
    <property type="entry name" value="Peripla_BP_I"/>
</dbReference>
<evidence type="ECO:0000256" key="3">
    <source>
        <dbReference type="ARBA" id="ARBA00023163"/>
    </source>
</evidence>
<keyword evidence="6" id="KW-1185">Reference proteome</keyword>
<dbReference type="PANTHER" id="PTHR30146">
    <property type="entry name" value="LACI-RELATED TRANSCRIPTIONAL REPRESSOR"/>
    <property type="match status" value="1"/>
</dbReference>
<evidence type="ECO:0000256" key="2">
    <source>
        <dbReference type="ARBA" id="ARBA00023125"/>
    </source>
</evidence>
<dbReference type="GO" id="GO:0000976">
    <property type="term" value="F:transcription cis-regulatory region binding"/>
    <property type="evidence" value="ECO:0007669"/>
    <property type="project" value="TreeGrafter"/>
</dbReference>
<organism evidence="5 6">
    <name type="scientific">Luteimicrobium xylanilyticum</name>
    <dbReference type="NCBI Taxonomy" id="1133546"/>
    <lineage>
        <taxon>Bacteria</taxon>
        <taxon>Bacillati</taxon>
        <taxon>Actinomycetota</taxon>
        <taxon>Actinomycetes</taxon>
        <taxon>Micrococcales</taxon>
        <taxon>Luteimicrobium</taxon>
    </lineage>
</organism>
<protein>
    <submittedName>
        <fullName evidence="5">Sucrose operon repressor</fullName>
    </submittedName>
</protein>
<dbReference type="InterPro" id="IPR000843">
    <property type="entry name" value="HTH_LacI"/>
</dbReference>
<dbReference type="EMBL" id="CP045529">
    <property type="protein sequence ID" value="QFU99454.1"/>
    <property type="molecule type" value="Genomic_DNA"/>
</dbReference>
<dbReference type="GO" id="GO:0003700">
    <property type="term" value="F:DNA-binding transcription factor activity"/>
    <property type="evidence" value="ECO:0007669"/>
    <property type="project" value="TreeGrafter"/>
</dbReference>
<sequence length="333" mass="34891">MVTVRDVARASGVSISTVSRALSDPTRVAAATRDRVQAAARELGYEPNRAASGLRSGRTATLGVVVPDLENPYFASVAKGVQARAREHGYGVFVVDIEEDASREAEEVRTLLAQTDGVIVASPRGTDREVRELVERAPRGRAVLVNRRIDGVPSVTADDVAGAARALEHLRALGHRRVAYVGGPETSWSDRMRREGLRRAAGAEGAVDAVDLVDLGVFRPHVQGGYSAADLATGAGATAVVAYNDLVALGVEQRLRERGIAVPGQVSVVGFDDTFVATLASPPLTSVGTDLRAVGAAAVDLLVERLTDPDAVASHVVRPTELIVRASTGTVVA</sequence>
<dbReference type="SUPFAM" id="SSF53822">
    <property type="entry name" value="Periplasmic binding protein-like I"/>
    <property type="match status" value="1"/>
</dbReference>
<dbReference type="KEGG" id="lxl:KDY119_02985"/>
<evidence type="ECO:0000313" key="5">
    <source>
        <dbReference type="EMBL" id="QFU99454.1"/>
    </source>
</evidence>
<dbReference type="Gene3D" id="3.40.50.2300">
    <property type="match status" value="2"/>
</dbReference>
<keyword evidence="1" id="KW-0805">Transcription regulation</keyword>
<evidence type="ECO:0000259" key="4">
    <source>
        <dbReference type="PROSITE" id="PS50932"/>
    </source>
</evidence>